<organism evidence="3 4">
    <name type="scientific">Paramecium sonneborni</name>
    <dbReference type="NCBI Taxonomy" id="65129"/>
    <lineage>
        <taxon>Eukaryota</taxon>
        <taxon>Sar</taxon>
        <taxon>Alveolata</taxon>
        <taxon>Ciliophora</taxon>
        <taxon>Intramacronucleata</taxon>
        <taxon>Oligohymenophorea</taxon>
        <taxon>Peniculida</taxon>
        <taxon>Parameciidae</taxon>
        <taxon>Paramecium</taxon>
    </lineage>
</organism>
<keyword evidence="2" id="KW-0812">Transmembrane</keyword>
<evidence type="ECO:0000313" key="4">
    <source>
        <dbReference type="Proteomes" id="UP000692954"/>
    </source>
</evidence>
<keyword evidence="4" id="KW-1185">Reference proteome</keyword>
<dbReference type="AlphaFoldDB" id="A0A8S1QFT7"/>
<feature type="transmembrane region" description="Helical" evidence="2">
    <location>
        <begin position="93"/>
        <end position="112"/>
    </location>
</feature>
<protein>
    <recommendedName>
        <fullName evidence="5">Transmembrane protein</fullName>
    </recommendedName>
</protein>
<evidence type="ECO:0008006" key="5">
    <source>
        <dbReference type="Google" id="ProtNLM"/>
    </source>
</evidence>
<sequence>MIIEYNSISESKTRRSQQTQANQQQRQRNVLLISQNDQLLNQPPMNSANVGIETQLIEGLLNGQSSLLNHFRHPPEQELIERRFKEVMRSSSIYKYYAKIGFQGFFYFLNIFELGFTLAYDTRMMKHSCFAIISLLLYVFYFKIQECCQTKYFY</sequence>
<keyword evidence="2" id="KW-0472">Membrane</keyword>
<feature type="region of interest" description="Disordered" evidence="1">
    <location>
        <begin position="1"/>
        <end position="26"/>
    </location>
</feature>
<name>A0A8S1QFT7_9CILI</name>
<accession>A0A8S1QFT7</accession>
<feature type="transmembrane region" description="Helical" evidence="2">
    <location>
        <begin position="124"/>
        <end position="142"/>
    </location>
</feature>
<dbReference type="Proteomes" id="UP000692954">
    <property type="component" value="Unassembled WGS sequence"/>
</dbReference>
<keyword evidence="2" id="KW-1133">Transmembrane helix</keyword>
<evidence type="ECO:0000256" key="2">
    <source>
        <dbReference type="SAM" id="Phobius"/>
    </source>
</evidence>
<feature type="compositionally biased region" description="Low complexity" evidence="1">
    <location>
        <begin position="16"/>
        <end position="26"/>
    </location>
</feature>
<dbReference type="EMBL" id="CAJJDN010000106">
    <property type="protein sequence ID" value="CAD8114482.1"/>
    <property type="molecule type" value="Genomic_DNA"/>
</dbReference>
<proteinExistence type="predicted"/>
<reference evidence="3" key="1">
    <citation type="submission" date="2021-01" db="EMBL/GenBank/DDBJ databases">
        <authorList>
            <consortium name="Genoscope - CEA"/>
            <person name="William W."/>
        </authorList>
    </citation>
    <scope>NUCLEOTIDE SEQUENCE</scope>
</reference>
<evidence type="ECO:0000313" key="3">
    <source>
        <dbReference type="EMBL" id="CAD8114482.1"/>
    </source>
</evidence>
<dbReference type="OrthoDB" id="321144at2759"/>
<evidence type="ECO:0000256" key="1">
    <source>
        <dbReference type="SAM" id="MobiDB-lite"/>
    </source>
</evidence>
<gene>
    <name evidence="3" type="ORF">PSON_ATCC_30995.1.T1060032</name>
</gene>
<comment type="caution">
    <text evidence="3">The sequence shown here is derived from an EMBL/GenBank/DDBJ whole genome shotgun (WGS) entry which is preliminary data.</text>
</comment>
<feature type="compositionally biased region" description="Polar residues" evidence="1">
    <location>
        <begin position="1"/>
        <end position="10"/>
    </location>
</feature>